<evidence type="ECO:0000313" key="4">
    <source>
        <dbReference type="Proteomes" id="UP000598971"/>
    </source>
</evidence>
<evidence type="ECO:0000259" key="2">
    <source>
        <dbReference type="Pfam" id="PF13448"/>
    </source>
</evidence>
<dbReference type="RefSeq" id="WP_171606224.1">
    <property type="nucleotide sequence ID" value="NZ_WHPF01000002.1"/>
</dbReference>
<organism evidence="3 4">
    <name type="scientific">Limnovirga soli</name>
    <dbReference type="NCBI Taxonomy" id="2656915"/>
    <lineage>
        <taxon>Bacteria</taxon>
        <taxon>Pseudomonadati</taxon>
        <taxon>Bacteroidota</taxon>
        <taxon>Chitinophagia</taxon>
        <taxon>Chitinophagales</taxon>
        <taxon>Chitinophagaceae</taxon>
        <taxon>Limnovirga</taxon>
    </lineage>
</organism>
<keyword evidence="1" id="KW-0732">Signal</keyword>
<dbReference type="SUPFAM" id="SSF49785">
    <property type="entry name" value="Galactose-binding domain-like"/>
    <property type="match status" value="1"/>
</dbReference>
<sequence length="831" mass="91468">MKTNFTHGVLFGFAIILCMLLCNNNAKAQYTYLGTFNSDGVPNYLEKTGDVFTPSFLKSVKNSLPESYPVPKYHPDYINKGTETEIKLVKDADVWVSFIDEGAGYKNVLGFYTYDMNTPPKTAPAASNITIIFPNVSKIGFGGGLVAGDKVYLGRFKAGTGIAWFLIANGFNATNSTVVNGLWRLYSNPNFNPEADSSLKRHTIILKDTAEKAFALGFEDVKRDLVNCDHDFNDVIFKVQVTPFEAVKSDSIIIIAPPDTSVSGGGDGGLESKRGIAEKVAARNAQKIKNLRPDLSDYSHLPLFANKQKNNNIIPGPGGVKTISLDQFVPVALADGVTGYATSPTDLETITNAVNVVSVDFVQETETKAVVLALETNERAYDHTKAICDRLKGASILRIDSVEYNGYKFNRFLLKQDDGALEYAVVFSASINSERNVFSLQTQWLPEQYAPDDKFYNFQVWSNNTYYTQQLVEDIINNLNNTYPVEQLNNSLRSPKAYFTRGTVNNGNITLNVLNNTNASSCAVRFIKTATEDAVPATSYLNYTIAPNAISAITVPIADAYDATLVLSVNDNIEDIVYLADGAWGLEYDHDRATINKFDIQSGDLSNVNAADYKVMRNIDLKGSTNYYVSAFKFLRGSAMPVDLSAFKTLRFNAKGNEVVEVALIKNGIKEFDNQYRKLITISPDQTEYILSLNEFTNTDKTAFKPDDLTSIFFTIQSKDGVSLQGFDLALSNLYFSKEENPLVTNLQSGKILVAPNPSNGLFKFCFQLNQSDNLTYNLLTLNGQTILSGKFTGTSGSNCINISKPGLRPGTYYLQLKGAATKMASTVVIQ</sequence>
<reference evidence="3" key="1">
    <citation type="submission" date="2019-10" db="EMBL/GenBank/DDBJ databases">
        <title>Draft genome sequence of Panacibacter sp. KCS-6.</title>
        <authorList>
            <person name="Yim K.J."/>
        </authorList>
    </citation>
    <scope>NUCLEOTIDE SEQUENCE</scope>
    <source>
        <strain evidence="3">KCS-6</strain>
    </source>
</reference>
<dbReference type="InterPro" id="IPR025193">
    <property type="entry name" value="DUF4114"/>
</dbReference>
<proteinExistence type="predicted"/>
<dbReference type="AlphaFoldDB" id="A0A8J8FA95"/>
<evidence type="ECO:0000256" key="1">
    <source>
        <dbReference type="SAM" id="SignalP"/>
    </source>
</evidence>
<dbReference type="EMBL" id="WHPF01000002">
    <property type="protein sequence ID" value="NNV54298.1"/>
    <property type="molecule type" value="Genomic_DNA"/>
</dbReference>
<dbReference type="Pfam" id="PF13448">
    <property type="entry name" value="DUF4114"/>
    <property type="match status" value="1"/>
</dbReference>
<feature type="chain" id="PRO_5035173164" evidence="1">
    <location>
        <begin position="29"/>
        <end position="831"/>
    </location>
</feature>
<feature type="signal peptide" evidence="1">
    <location>
        <begin position="1"/>
        <end position="28"/>
    </location>
</feature>
<dbReference type="InterPro" id="IPR008979">
    <property type="entry name" value="Galactose-bd-like_sf"/>
</dbReference>
<protein>
    <submittedName>
        <fullName evidence="3">DUF4114 domain-containing protein</fullName>
    </submittedName>
</protein>
<dbReference type="Proteomes" id="UP000598971">
    <property type="component" value="Unassembled WGS sequence"/>
</dbReference>
<accession>A0A8J8FA95</accession>
<name>A0A8J8FA95_9BACT</name>
<gene>
    <name evidence="3" type="ORF">GD597_02420</name>
</gene>
<feature type="domain" description="DUF4114" evidence="2">
    <location>
        <begin position="156"/>
        <end position="241"/>
    </location>
</feature>
<comment type="caution">
    <text evidence="3">The sequence shown here is derived from an EMBL/GenBank/DDBJ whole genome shotgun (WGS) entry which is preliminary data.</text>
</comment>
<dbReference type="InterPro" id="IPR026444">
    <property type="entry name" value="Secre_tail"/>
</dbReference>
<evidence type="ECO:0000313" key="3">
    <source>
        <dbReference type="EMBL" id="NNV54298.1"/>
    </source>
</evidence>
<dbReference type="NCBIfam" id="TIGR04183">
    <property type="entry name" value="Por_Secre_tail"/>
    <property type="match status" value="1"/>
</dbReference>
<keyword evidence="4" id="KW-1185">Reference proteome</keyword>